<keyword evidence="5" id="KW-1185">Reference proteome</keyword>
<dbReference type="RefSeq" id="WP_188677269.1">
    <property type="nucleotide sequence ID" value="NZ_BMKA01000004.1"/>
</dbReference>
<evidence type="ECO:0000313" key="5">
    <source>
        <dbReference type="Proteomes" id="UP000628017"/>
    </source>
</evidence>
<accession>A0A916VSN5</accession>
<dbReference type="Proteomes" id="UP000628017">
    <property type="component" value="Unassembled WGS sequence"/>
</dbReference>
<sequence>MGALDELLAEKPFSDISVSDLARRAQIGRQTFYRHFDSIGAMLEMRLSFVLSGQKEWASANADNLSPQEWSFQVHLFAFEQVATLPHIAHAILSGAAGKNALSSFQEQIISLRNALPHSAPHCGTPELQHFLPSYHAGAIVSVLLKWVECGCSPDAETMARFMVQMTNPNDN</sequence>
<dbReference type="GO" id="GO:0003677">
    <property type="term" value="F:DNA binding"/>
    <property type="evidence" value="ECO:0007669"/>
    <property type="project" value="UniProtKB-UniRule"/>
</dbReference>
<proteinExistence type="predicted"/>
<evidence type="ECO:0000313" key="4">
    <source>
        <dbReference type="EMBL" id="GGA27475.1"/>
    </source>
</evidence>
<dbReference type="Gene3D" id="1.10.357.10">
    <property type="entry name" value="Tetracycline Repressor, domain 2"/>
    <property type="match status" value="1"/>
</dbReference>
<evidence type="ECO:0000256" key="1">
    <source>
        <dbReference type="ARBA" id="ARBA00023125"/>
    </source>
</evidence>
<name>A0A916VSN5_9RHOB</name>
<reference evidence="4" key="1">
    <citation type="journal article" date="2014" name="Int. J. Syst. Evol. Microbiol.">
        <title>Complete genome sequence of Corynebacterium casei LMG S-19264T (=DSM 44701T), isolated from a smear-ripened cheese.</title>
        <authorList>
            <consortium name="US DOE Joint Genome Institute (JGI-PGF)"/>
            <person name="Walter F."/>
            <person name="Albersmeier A."/>
            <person name="Kalinowski J."/>
            <person name="Ruckert C."/>
        </authorList>
    </citation>
    <scope>NUCLEOTIDE SEQUENCE</scope>
    <source>
        <strain evidence="4">CGMCC 1.15880</strain>
    </source>
</reference>
<feature type="DNA-binding region" description="H-T-H motif" evidence="2">
    <location>
        <begin position="17"/>
        <end position="36"/>
    </location>
</feature>
<evidence type="ECO:0000259" key="3">
    <source>
        <dbReference type="PROSITE" id="PS50977"/>
    </source>
</evidence>
<organism evidence="4 5">
    <name type="scientific">Neptunicoccus cionae</name>
    <dbReference type="NCBI Taxonomy" id="2035344"/>
    <lineage>
        <taxon>Bacteria</taxon>
        <taxon>Pseudomonadati</taxon>
        <taxon>Pseudomonadota</taxon>
        <taxon>Alphaproteobacteria</taxon>
        <taxon>Rhodobacterales</taxon>
        <taxon>Paracoccaceae</taxon>
        <taxon>Neptunicoccus</taxon>
    </lineage>
</organism>
<feature type="domain" description="HTH tetR-type" evidence="3">
    <location>
        <begin position="1"/>
        <end position="54"/>
    </location>
</feature>
<dbReference type="Pfam" id="PF00440">
    <property type="entry name" value="TetR_N"/>
    <property type="match status" value="1"/>
</dbReference>
<reference evidence="4" key="2">
    <citation type="submission" date="2020-09" db="EMBL/GenBank/DDBJ databases">
        <authorList>
            <person name="Sun Q."/>
            <person name="Zhou Y."/>
        </authorList>
    </citation>
    <scope>NUCLEOTIDE SEQUENCE</scope>
    <source>
        <strain evidence="4">CGMCC 1.15880</strain>
    </source>
</reference>
<gene>
    <name evidence="4" type="ORF">GCM10011498_30690</name>
</gene>
<dbReference type="EMBL" id="BMKA01000004">
    <property type="protein sequence ID" value="GGA27475.1"/>
    <property type="molecule type" value="Genomic_DNA"/>
</dbReference>
<dbReference type="InterPro" id="IPR001647">
    <property type="entry name" value="HTH_TetR"/>
</dbReference>
<dbReference type="PROSITE" id="PS50977">
    <property type="entry name" value="HTH_TETR_2"/>
    <property type="match status" value="1"/>
</dbReference>
<dbReference type="AlphaFoldDB" id="A0A916VSN5"/>
<protein>
    <submittedName>
        <fullName evidence="4">TetR family transcriptional regulator</fullName>
    </submittedName>
</protein>
<dbReference type="SUPFAM" id="SSF46689">
    <property type="entry name" value="Homeodomain-like"/>
    <property type="match status" value="1"/>
</dbReference>
<evidence type="ECO:0000256" key="2">
    <source>
        <dbReference type="PROSITE-ProRule" id="PRU00335"/>
    </source>
</evidence>
<comment type="caution">
    <text evidence="4">The sequence shown here is derived from an EMBL/GenBank/DDBJ whole genome shotgun (WGS) entry which is preliminary data.</text>
</comment>
<dbReference type="InterPro" id="IPR009057">
    <property type="entry name" value="Homeodomain-like_sf"/>
</dbReference>
<keyword evidence="1 2" id="KW-0238">DNA-binding</keyword>